<dbReference type="PANTHER" id="PTHR43649">
    <property type="entry name" value="ARABINOSE-BINDING PROTEIN-RELATED"/>
    <property type="match status" value="1"/>
</dbReference>
<dbReference type="PROSITE" id="PS51257">
    <property type="entry name" value="PROKAR_LIPOPROTEIN"/>
    <property type="match status" value="1"/>
</dbReference>
<dbReference type="PANTHER" id="PTHR43649:SF31">
    <property type="entry name" value="SN-GLYCEROL-3-PHOSPHATE-BINDING PERIPLASMIC PROTEIN UGPB"/>
    <property type="match status" value="1"/>
</dbReference>
<dbReference type="EMBL" id="BAAAOS010000068">
    <property type="protein sequence ID" value="GAA1617667.1"/>
    <property type="molecule type" value="Genomic_DNA"/>
</dbReference>
<keyword evidence="3" id="KW-0813">Transport</keyword>
<evidence type="ECO:0000256" key="2">
    <source>
        <dbReference type="ARBA" id="ARBA00008520"/>
    </source>
</evidence>
<dbReference type="RefSeq" id="WP_344222423.1">
    <property type="nucleotide sequence ID" value="NZ_BAAAOS010000068.1"/>
</dbReference>
<comment type="similarity">
    <text evidence="2">Belongs to the bacterial solute-binding protein 1 family.</text>
</comment>
<comment type="caution">
    <text evidence="5">The sequence shown here is derived from an EMBL/GenBank/DDBJ whole genome shotgun (WGS) entry which is preliminary data.</text>
</comment>
<keyword evidence="4" id="KW-0732">Signal</keyword>
<dbReference type="Proteomes" id="UP001500393">
    <property type="component" value="Unassembled WGS sequence"/>
</dbReference>
<gene>
    <name evidence="5" type="ORF">GCM10009789_84520</name>
</gene>
<keyword evidence="6" id="KW-1185">Reference proteome</keyword>
<dbReference type="CDD" id="cd13585">
    <property type="entry name" value="PBP2_TMBP_like"/>
    <property type="match status" value="1"/>
</dbReference>
<name>A0ABP4QSN2_9ACTN</name>
<dbReference type="Gene3D" id="3.40.190.10">
    <property type="entry name" value="Periplasmic binding protein-like II"/>
    <property type="match status" value="1"/>
</dbReference>
<dbReference type="PROSITE" id="PS51318">
    <property type="entry name" value="TAT"/>
    <property type="match status" value="1"/>
</dbReference>
<dbReference type="InterPro" id="IPR006311">
    <property type="entry name" value="TAT_signal"/>
</dbReference>
<proteinExistence type="inferred from homology"/>
<protein>
    <submittedName>
        <fullName evidence="5">Sugar ABC transporter substrate-binding protein</fullName>
    </submittedName>
</protein>
<evidence type="ECO:0000256" key="3">
    <source>
        <dbReference type="ARBA" id="ARBA00022448"/>
    </source>
</evidence>
<evidence type="ECO:0000313" key="5">
    <source>
        <dbReference type="EMBL" id="GAA1617667.1"/>
    </source>
</evidence>
<evidence type="ECO:0000256" key="4">
    <source>
        <dbReference type="ARBA" id="ARBA00022729"/>
    </source>
</evidence>
<evidence type="ECO:0000313" key="6">
    <source>
        <dbReference type="Proteomes" id="UP001500393"/>
    </source>
</evidence>
<dbReference type="SUPFAM" id="SSF53850">
    <property type="entry name" value="Periplasmic binding protein-like II"/>
    <property type="match status" value="1"/>
</dbReference>
<organism evidence="5 6">
    <name type="scientific">Kribbella sancticallisti</name>
    <dbReference type="NCBI Taxonomy" id="460087"/>
    <lineage>
        <taxon>Bacteria</taxon>
        <taxon>Bacillati</taxon>
        <taxon>Actinomycetota</taxon>
        <taxon>Actinomycetes</taxon>
        <taxon>Propionibacteriales</taxon>
        <taxon>Kribbellaceae</taxon>
        <taxon>Kribbella</taxon>
    </lineage>
</organism>
<accession>A0ABP4QSN2</accession>
<dbReference type="Pfam" id="PF01547">
    <property type="entry name" value="SBP_bac_1"/>
    <property type="match status" value="1"/>
</dbReference>
<comment type="subcellular location">
    <subcellularLocation>
        <location evidence="1">Cell envelope</location>
    </subcellularLocation>
</comment>
<evidence type="ECO:0000256" key="1">
    <source>
        <dbReference type="ARBA" id="ARBA00004196"/>
    </source>
</evidence>
<reference evidence="6" key="1">
    <citation type="journal article" date="2019" name="Int. J. Syst. Evol. Microbiol.">
        <title>The Global Catalogue of Microorganisms (GCM) 10K type strain sequencing project: providing services to taxonomists for standard genome sequencing and annotation.</title>
        <authorList>
            <consortium name="The Broad Institute Genomics Platform"/>
            <consortium name="The Broad Institute Genome Sequencing Center for Infectious Disease"/>
            <person name="Wu L."/>
            <person name="Ma J."/>
        </authorList>
    </citation>
    <scope>NUCLEOTIDE SEQUENCE [LARGE SCALE GENOMIC DNA]</scope>
    <source>
        <strain evidence="6">JCM 14969</strain>
    </source>
</reference>
<dbReference type="InterPro" id="IPR006059">
    <property type="entry name" value="SBP"/>
</dbReference>
<dbReference type="InterPro" id="IPR050490">
    <property type="entry name" value="Bact_solute-bd_prot1"/>
</dbReference>
<sequence>MSTPLSRRTLLLGTAGLLGGLTACGSSTDTPSSNGGKVELVYRLWDEQQEVGYKAVFAAFTAENPDITVRMEVLPWDQYWTKLTTELAGGKAPDVFWLTVENFPDLADKGVLAPLDDLIAKAGLKLDSYHPNVVQSYKFEDKQLGMPKDLGVVGLLYNKALVAKAGITMPEKLTWAPDGSGSFLEVARKLTVGTKQWGFCSWNHSQTQWLNWIASNGGQAMDKPYGTFDFAGQKSVEALQFAHDLVFKWRVSPDGTRTNPPTGQATEMFYRGEVAMFPANNALLPFALPEVKFPIGVTAMPAGPVDRTVVINGLAEVMFAKTKHPDEAGKLIAFLGSEKAQKLMGDAGYIIPALNDAGAGYAAYWKKKGIDVQPFLDSAAGSTVNMPIATGWTAKVAEINKAVNALYLDKADVAGIAATMDKIGNDK</sequence>